<dbReference type="VEuPathDB" id="FungiDB:PGTG_00269"/>
<feature type="compositionally biased region" description="Polar residues" evidence="1">
    <location>
        <begin position="1"/>
        <end position="19"/>
    </location>
</feature>
<evidence type="ECO:0000313" key="3">
    <source>
        <dbReference type="Proteomes" id="UP000008783"/>
    </source>
</evidence>
<keyword evidence="3" id="KW-1185">Reference proteome</keyword>
<dbReference type="InParanoid" id="E3JQU1"/>
<feature type="region of interest" description="Disordered" evidence="1">
    <location>
        <begin position="54"/>
        <end position="86"/>
    </location>
</feature>
<sequence length="86" mass="9245">MASDVNPSSIAQPGSTSTGPVGVTNPPRVLPPPPPHHHFQVFLLPKPKHQFRGSWESKYQSVHTSTPPPSVFPASSQMTPPGPEFI</sequence>
<reference key="1">
    <citation type="submission" date="2007-01" db="EMBL/GenBank/DDBJ databases">
        <title>The Genome Sequence of Puccinia graminis f. sp. tritici Strain CRL 75-36-700-3.</title>
        <authorList>
            <consortium name="The Broad Institute Genome Sequencing Platform"/>
            <person name="Birren B."/>
            <person name="Lander E."/>
            <person name="Galagan J."/>
            <person name="Nusbaum C."/>
            <person name="Devon K."/>
            <person name="Cuomo C."/>
            <person name="Jaffe D."/>
            <person name="Butler J."/>
            <person name="Alvarez P."/>
            <person name="Gnerre S."/>
            <person name="Grabherr M."/>
            <person name="Mauceli E."/>
            <person name="Brockman W."/>
            <person name="Young S."/>
            <person name="LaButti K."/>
            <person name="Sykes S."/>
            <person name="DeCaprio D."/>
            <person name="Crawford M."/>
            <person name="Koehrsen M."/>
            <person name="Engels R."/>
            <person name="Montgomery P."/>
            <person name="Pearson M."/>
            <person name="Howarth C."/>
            <person name="Larson L."/>
            <person name="White J."/>
            <person name="Zeng Q."/>
            <person name="Kodira C."/>
            <person name="Yandava C."/>
            <person name="Alvarado L."/>
            <person name="O'Leary S."/>
            <person name="Szabo L."/>
            <person name="Dean R."/>
            <person name="Schein J."/>
        </authorList>
    </citation>
    <scope>NUCLEOTIDE SEQUENCE</scope>
    <source>
        <strain>CRL 75-36-700-3</strain>
    </source>
</reference>
<dbReference type="RefSeq" id="XP_003307319.2">
    <property type="nucleotide sequence ID" value="XM_003307271.2"/>
</dbReference>
<dbReference type="HOGENOM" id="CLU_2498950_0_0_1"/>
<evidence type="ECO:0000313" key="2">
    <source>
        <dbReference type="EMBL" id="EFP74313.2"/>
    </source>
</evidence>
<reference evidence="3" key="2">
    <citation type="journal article" date="2011" name="Proc. Natl. Acad. Sci. U.S.A.">
        <title>Obligate biotrophy features unraveled by the genomic analysis of rust fungi.</title>
        <authorList>
            <person name="Duplessis S."/>
            <person name="Cuomo C.A."/>
            <person name="Lin Y.-C."/>
            <person name="Aerts A."/>
            <person name="Tisserant E."/>
            <person name="Veneault-Fourrey C."/>
            <person name="Joly D.L."/>
            <person name="Hacquard S."/>
            <person name="Amselem J."/>
            <person name="Cantarel B.L."/>
            <person name="Chiu R."/>
            <person name="Coutinho P.M."/>
            <person name="Feau N."/>
            <person name="Field M."/>
            <person name="Frey P."/>
            <person name="Gelhaye E."/>
            <person name="Goldberg J."/>
            <person name="Grabherr M.G."/>
            <person name="Kodira C.D."/>
            <person name="Kohler A."/>
            <person name="Kuees U."/>
            <person name="Lindquist E.A."/>
            <person name="Lucas S.M."/>
            <person name="Mago R."/>
            <person name="Mauceli E."/>
            <person name="Morin E."/>
            <person name="Murat C."/>
            <person name="Pangilinan J.L."/>
            <person name="Park R."/>
            <person name="Pearson M."/>
            <person name="Quesneville H."/>
            <person name="Rouhier N."/>
            <person name="Sakthikumar S."/>
            <person name="Salamov A.A."/>
            <person name="Schmutz J."/>
            <person name="Selles B."/>
            <person name="Shapiro H."/>
            <person name="Tanguay P."/>
            <person name="Tuskan G.A."/>
            <person name="Henrissat B."/>
            <person name="Van de Peer Y."/>
            <person name="Rouze P."/>
            <person name="Ellis J.G."/>
            <person name="Dodds P.N."/>
            <person name="Schein J.E."/>
            <person name="Zhong S."/>
            <person name="Hamelin R.C."/>
            <person name="Grigoriev I.V."/>
            <person name="Szabo L.J."/>
            <person name="Martin F."/>
        </authorList>
    </citation>
    <scope>NUCLEOTIDE SEQUENCE [LARGE SCALE GENOMIC DNA]</scope>
    <source>
        <strain evidence="3">CRL 75-36-700-3 / race SCCL</strain>
    </source>
</reference>
<dbReference type="AlphaFoldDB" id="E3JQU1"/>
<dbReference type="Proteomes" id="UP000008783">
    <property type="component" value="Unassembled WGS sequence"/>
</dbReference>
<feature type="region of interest" description="Disordered" evidence="1">
    <location>
        <begin position="1"/>
        <end position="38"/>
    </location>
</feature>
<protein>
    <submittedName>
        <fullName evidence="2">Uncharacterized protein</fullName>
    </submittedName>
</protein>
<accession>E3JQU1</accession>
<dbReference type="GeneID" id="10528003"/>
<dbReference type="EMBL" id="DS178262">
    <property type="protein sequence ID" value="EFP74313.2"/>
    <property type="molecule type" value="Genomic_DNA"/>
</dbReference>
<evidence type="ECO:0000256" key="1">
    <source>
        <dbReference type="SAM" id="MobiDB-lite"/>
    </source>
</evidence>
<name>E3JQU1_PUCGT</name>
<proteinExistence type="predicted"/>
<organism evidence="2 3">
    <name type="scientific">Puccinia graminis f. sp. tritici (strain CRL 75-36-700-3 / race SCCL)</name>
    <name type="common">Black stem rust fungus</name>
    <dbReference type="NCBI Taxonomy" id="418459"/>
    <lineage>
        <taxon>Eukaryota</taxon>
        <taxon>Fungi</taxon>
        <taxon>Dikarya</taxon>
        <taxon>Basidiomycota</taxon>
        <taxon>Pucciniomycotina</taxon>
        <taxon>Pucciniomycetes</taxon>
        <taxon>Pucciniales</taxon>
        <taxon>Pucciniaceae</taxon>
        <taxon>Puccinia</taxon>
    </lineage>
</organism>
<gene>
    <name evidence="2" type="ORF">PGTG_00269</name>
</gene>
<dbReference type="KEGG" id="pgr:PGTG_00269"/>